<evidence type="ECO:0000256" key="4">
    <source>
        <dbReference type="ARBA" id="ARBA00022692"/>
    </source>
</evidence>
<evidence type="ECO:0000256" key="11">
    <source>
        <dbReference type="ARBA" id="ARBA00023180"/>
    </source>
</evidence>
<evidence type="ECO:0000256" key="13">
    <source>
        <dbReference type="RuleBase" id="RU000688"/>
    </source>
</evidence>
<reference evidence="16" key="1">
    <citation type="thesis" date="2020" institute="ProQuest LLC" country="789 East Eisenhower Parkway, Ann Arbor, MI, USA">
        <title>Comparative Genomics and Chromosome Evolution.</title>
        <authorList>
            <person name="Mudd A.B."/>
        </authorList>
    </citation>
    <scope>NUCLEOTIDE SEQUENCE</scope>
    <source>
        <strain evidence="16">Female2</strain>
        <tissue evidence="16">Blood</tissue>
    </source>
</reference>
<dbReference type="InterPro" id="IPR017452">
    <property type="entry name" value="GPCR_Rhodpsn_7TM"/>
</dbReference>
<evidence type="ECO:0000256" key="6">
    <source>
        <dbReference type="ARBA" id="ARBA00022989"/>
    </source>
</evidence>
<name>A0A8T2I8S3_9PIPI</name>
<evidence type="ECO:0000256" key="8">
    <source>
        <dbReference type="ARBA" id="ARBA00023136"/>
    </source>
</evidence>
<dbReference type="PROSITE" id="PS00237">
    <property type="entry name" value="G_PROTEIN_RECEP_F1_1"/>
    <property type="match status" value="1"/>
</dbReference>
<feature type="transmembrane region" description="Helical" evidence="14">
    <location>
        <begin position="191"/>
        <end position="218"/>
    </location>
</feature>
<accession>A0A8T2I8S3</accession>
<comment type="similarity">
    <text evidence="13">Belongs to the G-protein coupled receptor 1 family.</text>
</comment>
<evidence type="ECO:0000256" key="1">
    <source>
        <dbReference type="ARBA" id="ARBA00004651"/>
    </source>
</evidence>
<proteinExistence type="inferred from homology"/>
<evidence type="ECO:0000313" key="17">
    <source>
        <dbReference type="Proteomes" id="UP000812440"/>
    </source>
</evidence>
<feature type="transmembrane region" description="Helical" evidence="14">
    <location>
        <begin position="144"/>
        <end position="171"/>
    </location>
</feature>
<keyword evidence="17" id="KW-1185">Reference proteome</keyword>
<dbReference type="SUPFAM" id="SSF81321">
    <property type="entry name" value="Family A G protein-coupled receptor-like"/>
    <property type="match status" value="1"/>
</dbReference>
<dbReference type="GO" id="GO:0004930">
    <property type="term" value="F:G protein-coupled receptor activity"/>
    <property type="evidence" value="ECO:0007669"/>
    <property type="project" value="UniProtKB-KW"/>
</dbReference>
<evidence type="ECO:0000256" key="12">
    <source>
        <dbReference type="ARBA" id="ARBA00023224"/>
    </source>
</evidence>
<feature type="domain" description="G-protein coupled receptors family 1 profile" evidence="15">
    <location>
        <begin position="39"/>
        <end position="287"/>
    </location>
</feature>
<keyword evidence="4 13" id="KW-0812">Transmembrane</keyword>
<evidence type="ECO:0000256" key="5">
    <source>
        <dbReference type="ARBA" id="ARBA00022725"/>
    </source>
</evidence>
<feature type="transmembrane region" description="Helical" evidence="14">
    <location>
        <begin position="239"/>
        <end position="258"/>
    </location>
</feature>
<dbReference type="PANTHER" id="PTHR24242">
    <property type="entry name" value="G-PROTEIN COUPLED RECEPTOR"/>
    <property type="match status" value="1"/>
</dbReference>
<feature type="transmembrane region" description="Helical" evidence="14">
    <location>
        <begin position="59"/>
        <end position="84"/>
    </location>
</feature>
<keyword evidence="7 13" id="KW-0297">G-protein coupled receptor</keyword>
<sequence length="316" mass="36236">MNNQTLVSYVYLVGFQKLENLYIPLFFLFLLIYIVTVSENSLIIVLVSTSWNLESPMYFFLQQLSLCDLLMATNILPILLLIVIHDGVTISFTGCMIQFYIFNWLEAFECLLLSVMSFDRYLAICNPLRYTSIMNRTLCVELSLLSWVLSLVSALLTGTFIATLEFCGHIINHFFCDLFPLLELSCSDTFFVQIEIVLQSIPVVFFPIVFIILTYIYIVSSVLKIVSSRGRQKAFSTCSSHLAVVSLFYGALISIYLVPPSNQLLTFSKVLSLLYTVVIPMVNPLIYSLRNTDMKRAFRKLFRQKIYLFMNIKTGN</sequence>
<dbReference type="EMBL" id="JAACNH010017624">
    <property type="protein sequence ID" value="KAG8428979.1"/>
    <property type="molecule type" value="Genomic_DNA"/>
</dbReference>
<dbReference type="GO" id="GO:0005886">
    <property type="term" value="C:plasma membrane"/>
    <property type="evidence" value="ECO:0007669"/>
    <property type="project" value="UniProtKB-SubCell"/>
</dbReference>
<dbReference type="GO" id="GO:0004984">
    <property type="term" value="F:olfactory receptor activity"/>
    <property type="evidence" value="ECO:0007669"/>
    <property type="project" value="InterPro"/>
</dbReference>
<dbReference type="Gene3D" id="1.20.1070.10">
    <property type="entry name" value="Rhodopsin 7-helix transmembrane proteins"/>
    <property type="match status" value="1"/>
</dbReference>
<evidence type="ECO:0000256" key="9">
    <source>
        <dbReference type="ARBA" id="ARBA00023157"/>
    </source>
</evidence>
<dbReference type="Proteomes" id="UP000812440">
    <property type="component" value="Unassembled WGS sequence"/>
</dbReference>
<keyword evidence="9" id="KW-1015">Disulfide bond</keyword>
<dbReference type="InterPro" id="IPR050939">
    <property type="entry name" value="Olfactory_GPCR1"/>
</dbReference>
<comment type="caution">
    <text evidence="16">The sequence shown here is derived from an EMBL/GenBank/DDBJ whole genome shotgun (WGS) entry which is preliminary data.</text>
</comment>
<dbReference type="PRINTS" id="PR00245">
    <property type="entry name" value="OLFACTORYR"/>
</dbReference>
<dbReference type="FunFam" id="1.20.1070.10:FF:000010">
    <property type="entry name" value="Olfactory receptor"/>
    <property type="match status" value="1"/>
</dbReference>
<protein>
    <recommendedName>
        <fullName evidence="14">Olfactory receptor</fullName>
    </recommendedName>
</protein>
<keyword evidence="8 14" id="KW-0472">Membrane</keyword>
<feature type="transmembrane region" description="Helical" evidence="14">
    <location>
        <begin position="270"/>
        <end position="289"/>
    </location>
</feature>
<gene>
    <name evidence="16" type="ORF">GDO86_018667</name>
</gene>
<keyword evidence="2 14" id="KW-1003">Cell membrane</keyword>
<keyword evidence="6 14" id="KW-1133">Transmembrane helix</keyword>
<dbReference type="InterPro" id="IPR000725">
    <property type="entry name" value="Olfact_rcpt"/>
</dbReference>
<dbReference type="PANTHER" id="PTHR24242:SF398">
    <property type="entry name" value="OLFACTORY RECEPTOR 11L1-LIKE"/>
    <property type="match status" value="1"/>
</dbReference>
<keyword evidence="10 13" id="KW-0675">Receptor</keyword>
<organism evidence="16 17">
    <name type="scientific">Hymenochirus boettgeri</name>
    <name type="common">Congo dwarf clawed frog</name>
    <dbReference type="NCBI Taxonomy" id="247094"/>
    <lineage>
        <taxon>Eukaryota</taxon>
        <taxon>Metazoa</taxon>
        <taxon>Chordata</taxon>
        <taxon>Craniata</taxon>
        <taxon>Vertebrata</taxon>
        <taxon>Euteleostomi</taxon>
        <taxon>Amphibia</taxon>
        <taxon>Batrachia</taxon>
        <taxon>Anura</taxon>
        <taxon>Pipoidea</taxon>
        <taxon>Pipidae</taxon>
        <taxon>Pipinae</taxon>
        <taxon>Hymenochirus</taxon>
    </lineage>
</organism>
<evidence type="ECO:0000256" key="2">
    <source>
        <dbReference type="ARBA" id="ARBA00022475"/>
    </source>
</evidence>
<dbReference type="InterPro" id="IPR000276">
    <property type="entry name" value="GPCR_Rhodpsn"/>
</dbReference>
<evidence type="ECO:0000313" key="16">
    <source>
        <dbReference type="EMBL" id="KAG8428979.1"/>
    </source>
</evidence>
<evidence type="ECO:0000256" key="3">
    <source>
        <dbReference type="ARBA" id="ARBA00022606"/>
    </source>
</evidence>
<evidence type="ECO:0000256" key="14">
    <source>
        <dbReference type="RuleBase" id="RU363047"/>
    </source>
</evidence>
<evidence type="ECO:0000259" key="15">
    <source>
        <dbReference type="PROSITE" id="PS50262"/>
    </source>
</evidence>
<comment type="subcellular location">
    <subcellularLocation>
        <location evidence="1 14">Cell membrane</location>
        <topology evidence="1 14">Multi-pass membrane protein</topology>
    </subcellularLocation>
</comment>
<dbReference type="PROSITE" id="PS50262">
    <property type="entry name" value="G_PROTEIN_RECEP_F1_2"/>
    <property type="match status" value="1"/>
</dbReference>
<evidence type="ECO:0000256" key="10">
    <source>
        <dbReference type="ARBA" id="ARBA00023170"/>
    </source>
</evidence>
<dbReference type="AlphaFoldDB" id="A0A8T2I8S3"/>
<evidence type="ECO:0000256" key="7">
    <source>
        <dbReference type="ARBA" id="ARBA00023040"/>
    </source>
</evidence>
<feature type="transmembrane region" description="Helical" evidence="14">
    <location>
        <begin position="21"/>
        <end position="47"/>
    </location>
</feature>
<dbReference type="PRINTS" id="PR00237">
    <property type="entry name" value="GPCRRHODOPSN"/>
</dbReference>
<keyword evidence="5 14" id="KW-0552">Olfaction</keyword>
<dbReference type="Pfam" id="PF13853">
    <property type="entry name" value="7tm_4"/>
    <property type="match status" value="1"/>
</dbReference>
<keyword evidence="3 14" id="KW-0716">Sensory transduction</keyword>
<keyword evidence="12 13" id="KW-0807">Transducer</keyword>
<keyword evidence="11" id="KW-0325">Glycoprotein</keyword>